<feature type="region of interest" description="Disordered" evidence="1">
    <location>
        <begin position="1"/>
        <end position="41"/>
    </location>
</feature>
<organism evidence="3 4">
    <name type="scientific">Carya illinoinensis</name>
    <name type="common">Pecan</name>
    <dbReference type="NCBI Taxonomy" id="32201"/>
    <lineage>
        <taxon>Eukaryota</taxon>
        <taxon>Viridiplantae</taxon>
        <taxon>Streptophyta</taxon>
        <taxon>Embryophyta</taxon>
        <taxon>Tracheophyta</taxon>
        <taxon>Spermatophyta</taxon>
        <taxon>Magnoliopsida</taxon>
        <taxon>eudicotyledons</taxon>
        <taxon>Gunneridae</taxon>
        <taxon>Pentapetalae</taxon>
        <taxon>rosids</taxon>
        <taxon>fabids</taxon>
        <taxon>Fagales</taxon>
        <taxon>Juglandaceae</taxon>
        <taxon>Carya</taxon>
    </lineage>
</organism>
<reference evidence="3" key="1">
    <citation type="submission" date="2020-12" db="EMBL/GenBank/DDBJ databases">
        <title>WGS assembly of Carya illinoinensis cv. Pawnee.</title>
        <authorList>
            <person name="Platts A."/>
            <person name="Shu S."/>
            <person name="Wright S."/>
            <person name="Barry K."/>
            <person name="Edger P."/>
            <person name="Pires J.C."/>
            <person name="Schmutz J."/>
        </authorList>
    </citation>
    <scope>NUCLEOTIDE SEQUENCE</scope>
    <source>
        <tissue evidence="3">Leaf</tissue>
    </source>
</reference>
<dbReference type="InterPro" id="IPR019835">
    <property type="entry name" value="SWIB_domain"/>
</dbReference>
<feature type="domain" description="SWIB" evidence="2">
    <location>
        <begin position="15"/>
        <end position="84"/>
    </location>
</feature>
<dbReference type="EMBL" id="CM031819">
    <property type="protein sequence ID" value="KAG6635898.1"/>
    <property type="molecule type" value="Genomic_DNA"/>
</dbReference>
<dbReference type="CDD" id="cd10567">
    <property type="entry name" value="SWIB-MDM2_like"/>
    <property type="match status" value="1"/>
</dbReference>
<gene>
    <name evidence="3" type="ORF">CIPAW_11G075000</name>
</gene>
<comment type="caution">
    <text evidence="3">The sequence shown here is derived from an EMBL/GenBank/DDBJ whole genome shotgun (WGS) entry which is preliminary data.</text>
</comment>
<dbReference type="Proteomes" id="UP000811609">
    <property type="component" value="Chromosome 11"/>
</dbReference>
<keyword evidence="4" id="KW-1185">Reference proteome</keyword>
<feature type="region of interest" description="Disordered" evidence="1">
    <location>
        <begin position="114"/>
        <end position="135"/>
    </location>
</feature>
<dbReference type="Pfam" id="PF02201">
    <property type="entry name" value="SWIB"/>
    <property type="match status" value="1"/>
</dbReference>
<proteinExistence type="predicted"/>
<dbReference type="InterPro" id="IPR003121">
    <property type="entry name" value="SWIB_MDM2_domain"/>
</dbReference>
<feature type="compositionally biased region" description="Low complexity" evidence="1">
    <location>
        <begin position="28"/>
        <end position="41"/>
    </location>
</feature>
<feature type="compositionally biased region" description="Basic and acidic residues" evidence="1">
    <location>
        <begin position="117"/>
        <end position="135"/>
    </location>
</feature>
<accession>A0A8T1P0U4</accession>
<name>A0A8T1P0U4_CARIL</name>
<evidence type="ECO:0000259" key="2">
    <source>
        <dbReference type="SMART" id="SM00151"/>
    </source>
</evidence>
<evidence type="ECO:0000313" key="3">
    <source>
        <dbReference type="EMBL" id="KAG6635898.1"/>
    </source>
</evidence>
<evidence type="ECO:0000256" key="1">
    <source>
        <dbReference type="SAM" id="MobiDB-lite"/>
    </source>
</evidence>
<evidence type="ECO:0000313" key="4">
    <source>
        <dbReference type="Proteomes" id="UP000811609"/>
    </source>
</evidence>
<dbReference type="SMART" id="SM00151">
    <property type="entry name" value="SWIB"/>
    <property type="match status" value="1"/>
</dbReference>
<dbReference type="AlphaFoldDB" id="A0A8T1P0U4"/>
<sequence>MGRVPTRQVPRRSPSPLAPTPSKRSGNTLSSTTSRLSLSLSRNPANKKEIFCDEKLKSIFEGKDAVGFQEIVKLLSVHFVKLIDENKMHMPTLDVPFASFVCLFLRHIKTRRRNEKKKTEPDLQERKIELLRNEE</sequence>
<protein>
    <recommendedName>
        <fullName evidence="2">SWIB domain-containing protein</fullName>
    </recommendedName>
</protein>